<dbReference type="AlphaFoldDB" id="A0A7G7BJ12"/>
<sequence length="99" mass="9906">MATPISFFRGTAPTTLTTAYTVPEAGTAIVTNIVAANPGTAVGAVVVKLDGVEILPAVGIAAKGVLTLEINQVISEDQTIQVQGSGSACTLHVCGVEVV</sequence>
<gene>
    <name evidence="1" type="ORF">F0344_12495</name>
</gene>
<dbReference type="RefSeq" id="WP_185298860.1">
    <property type="nucleotide sequence ID" value="NZ_CP045702.1"/>
</dbReference>
<keyword evidence="2" id="KW-1185">Reference proteome</keyword>
<dbReference type="EMBL" id="CP045702">
    <property type="protein sequence ID" value="QNE75327.1"/>
    <property type="molecule type" value="Genomic_DNA"/>
</dbReference>
<dbReference type="KEGG" id="sfiy:F0344_12495"/>
<evidence type="ECO:0000313" key="2">
    <source>
        <dbReference type="Proteomes" id="UP000515307"/>
    </source>
</evidence>
<accession>A0A7G7BJ12</accession>
<organism evidence="1 2">
    <name type="scientific">Streptomyces finlayi</name>
    <dbReference type="NCBI Taxonomy" id="67296"/>
    <lineage>
        <taxon>Bacteria</taxon>
        <taxon>Bacillati</taxon>
        <taxon>Actinomycetota</taxon>
        <taxon>Actinomycetes</taxon>
        <taxon>Kitasatosporales</taxon>
        <taxon>Streptomycetaceae</taxon>
        <taxon>Streptomyces</taxon>
    </lineage>
</organism>
<evidence type="ECO:0000313" key="1">
    <source>
        <dbReference type="EMBL" id="QNE75327.1"/>
    </source>
</evidence>
<proteinExistence type="predicted"/>
<reference evidence="2" key="1">
    <citation type="submission" date="2019-10" db="EMBL/GenBank/DDBJ databases">
        <title>Antimicrobial potential of Antarctic Bacteria.</title>
        <authorList>
            <person name="Benaud N."/>
            <person name="Edwards R.J."/>
            <person name="Ferrari B.C."/>
        </authorList>
    </citation>
    <scope>NUCLEOTIDE SEQUENCE [LARGE SCALE GENOMIC DNA]</scope>
    <source>
        <strain evidence="2">NBSH44</strain>
    </source>
</reference>
<dbReference type="Proteomes" id="UP000515307">
    <property type="component" value="Chromosome"/>
</dbReference>
<name>A0A7G7BJ12_9ACTN</name>
<protein>
    <submittedName>
        <fullName evidence="1">Uncharacterized protein</fullName>
    </submittedName>
</protein>